<proteinExistence type="predicted"/>
<evidence type="ECO:0000256" key="2">
    <source>
        <dbReference type="SAM" id="SignalP"/>
    </source>
</evidence>
<dbReference type="InterPro" id="IPR009057">
    <property type="entry name" value="Homeodomain-like_sf"/>
</dbReference>
<dbReference type="GO" id="GO:0003677">
    <property type="term" value="F:DNA binding"/>
    <property type="evidence" value="ECO:0007669"/>
    <property type="project" value="InterPro"/>
</dbReference>
<dbReference type="Proteomes" id="UP001162156">
    <property type="component" value="Unassembled WGS sequence"/>
</dbReference>
<dbReference type="GO" id="GO:0005634">
    <property type="term" value="C:nucleus"/>
    <property type="evidence" value="ECO:0007669"/>
    <property type="project" value="UniProtKB-SubCell"/>
</dbReference>
<evidence type="ECO:0000259" key="3">
    <source>
        <dbReference type="Pfam" id="PF05225"/>
    </source>
</evidence>
<dbReference type="EMBL" id="JANEYF010004174">
    <property type="protein sequence ID" value="KAJ8931996.1"/>
    <property type="molecule type" value="Genomic_DNA"/>
</dbReference>
<protein>
    <recommendedName>
        <fullName evidence="3">HTH psq-type domain-containing protein</fullName>
    </recommendedName>
</protein>
<feature type="signal peptide" evidence="2">
    <location>
        <begin position="1"/>
        <end position="16"/>
    </location>
</feature>
<reference evidence="4" key="1">
    <citation type="journal article" date="2023" name="Insect Mol. Biol.">
        <title>Genome sequencing provides insights into the evolution of gene families encoding plant cell wall-degrading enzymes in longhorned beetles.</title>
        <authorList>
            <person name="Shin N.R."/>
            <person name="Okamura Y."/>
            <person name="Kirsch R."/>
            <person name="Pauchet Y."/>
        </authorList>
    </citation>
    <scope>NUCLEOTIDE SEQUENCE</scope>
    <source>
        <strain evidence="4">RBIC_L_NR</strain>
    </source>
</reference>
<dbReference type="InterPro" id="IPR007889">
    <property type="entry name" value="HTH_Psq"/>
</dbReference>
<evidence type="ECO:0000313" key="4">
    <source>
        <dbReference type="EMBL" id="KAJ8931996.1"/>
    </source>
</evidence>
<name>A0AAV8X032_9CUCU</name>
<gene>
    <name evidence="4" type="ORF">NQ314_015042</name>
</gene>
<evidence type="ECO:0000256" key="1">
    <source>
        <dbReference type="ARBA" id="ARBA00004123"/>
    </source>
</evidence>
<organism evidence="4 5">
    <name type="scientific">Rhamnusium bicolor</name>
    <dbReference type="NCBI Taxonomy" id="1586634"/>
    <lineage>
        <taxon>Eukaryota</taxon>
        <taxon>Metazoa</taxon>
        <taxon>Ecdysozoa</taxon>
        <taxon>Arthropoda</taxon>
        <taxon>Hexapoda</taxon>
        <taxon>Insecta</taxon>
        <taxon>Pterygota</taxon>
        <taxon>Neoptera</taxon>
        <taxon>Endopterygota</taxon>
        <taxon>Coleoptera</taxon>
        <taxon>Polyphaga</taxon>
        <taxon>Cucujiformia</taxon>
        <taxon>Chrysomeloidea</taxon>
        <taxon>Cerambycidae</taxon>
        <taxon>Lepturinae</taxon>
        <taxon>Rhagiini</taxon>
        <taxon>Rhamnusium</taxon>
    </lineage>
</organism>
<comment type="caution">
    <text evidence="4">The sequence shown here is derived from an EMBL/GenBank/DDBJ whole genome shotgun (WGS) entry which is preliminary data.</text>
</comment>
<feature type="domain" description="HTH psq-type" evidence="3">
    <location>
        <begin position="28"/>
        <end position="61"/>
    </location>
</feature>
<evidence type="ECO:0000313" key="5">
    <source>
        <dbReference type="Proteomes" id="UP001162156"/>
    </source>
</evidence>
<accession>A0AAV8X032</accession>
<dbReference type="AlphaFoldDB" id="A0AAV8X032"/>
<dbReference type="Pfam" id="PF05225">
    <property type="entry name" value="HTH_psq"/>
    <property type="match status" value="1"/>
</dbReference>
<dbReference type="Gene3D" id="1.10.10.60">
    <property type="entry name" value="Homeodomain-like"/>
    <property type="match status" value="1"/>
</dbReference>
<feature type="chain" id="PRO_5044023939" description="HTH psq-type domain-containing protein" evidence="2">
    <location>
        <begin position="17"/>
        <end position="61"/>
    </location>
</feature>
<keyword evidence="5" id="KW-1185">Reference proteome</keyword>
<sequence length="61" mass="7154">MKVWFLWFLWFHTKDASQPIQGLRGQWTEEAMTRAVEAVTAGMSLNKASITYALPRRTLRR</sequence>
<dbReference type="SUPFAM" id="SSF46689">
    <property type="entry name" value="Homeodomain-like"/>
    <property type="match status" value="1"/>
</dbReference>
<keyword evidence="2" id="KW-0732">Signal</keyword>
<comment type="subcellular location">
    <subcellularLocation>
        <location evidence="1">Nucleus</location>
    </subcellularLocation>
</comment>